<evidence type="ECO:0000313" key="3">
    <source>
        <dbReference type="Proteomes" id="UP000243819"/>
    </source>
</evidence>
<feature type="coiled-coil region" evidence="1">
    <location>
        <begin position="12"/>
        <end position="39"/>
    </location>
</feature>
<evidence type="ECO:0000313" key="2">
    <source>
        <dbReference type="EMBL" id="SES94227.1"/>
    </source>
</evidence>
<dbReference type="EMBL" id="FOIF01000022">
    <property type="protein sequence ID" value="SES94227.1"/>
    <property type="molecule type" value="Genomic_DNA"/>
</dbReference>
<evidence type="ECO:0000256" key="1">
    <source>
        <dbReference type="SAM" id="Coils"/>
    </source>
</evidence>
<protein>
    <submittedName>
        <fullName evidence="2">Uncharacterized protein</fullName>
    </submittedName>
</protein>
<keyword evidence="3" id="KW-1185">Reference proteome</keyword>
<proteinExistence type="predicted"/>
<organism evidence="2 3">
    <name type="scientific">Anaerobranca gottschalkii DSM 13577</name>
    <dbReference type="NCBI Taxonomy" id="1120990"/>
    <lineage>
        <taxon>Bacteria</taxon>
        <taxon>Bacillati</taxon>
        <taxon>Bacillota</taxon>
        <taxon>Clostridia</taxon>
        <taxon>Eubacteriales</taxon>
        <taxon>Proteinivoracaceae</taxon>
        <taxon>Anaerobranca</taxon>
    </lineage>
</organism>
<sequence length="48" mass="5579">MEALLREILMEVKSVKSKVEDLDLRMGALEQEVLEEKEVNRENESQSC</sequence>
<reference evidence="3" key="1">
    <citation type="submission" date="2016-10" db="EMBL/GenBank/DDBJ databases">
        <authorList>
            <person name="Varghese N."/>
            <person name="Submissions S."/>
        </authorList>
    </citation>
    <scope>NUCLEOTIDE SEQUENCE [LARGE SCALE GENOMIC DNA]</scope>
    <source>
        <strain evidence="3">DSM 13577</strain>
    </source>
</reference>
<dbReference type="AlphaFoldDB" id="A0A1I0AJ71"/>
<dbReference type="Proteomes" id="UP000243819">
    <property type="component" value="Unassembled WGS sequence"/>
</dbReference>
<accession>A0A1I0AJ71</accession>
<dbReference type="RefSeq" id="WP_177159728.1">
    <property type="nucleotide sequence ID" value="NZ_FOIF01000022.1"/>
</dbReference>
<gene>
    <name evidence="2" type="ORF">SAMN03080614_102226</name>
</gene>
<name>A0A1I0AJ71_9FIRM</name>
<keyword evidence="1" id="KW-0175">Coiled coil</keyword>